<dbReference type="InterPro" id="IPR017853">
    <property type="entry name" value="GH"/>
</dbReference>
<comment type="pathway">
    <text evidence="1">Glycan metabolism.</text>
</comment>
<dbReference type="AlphaFoldDB" id="A0A0W1B2F6"/>
<keyword evidence="5" id="KW-1185">Reference proteome</keyword>
<dbReference type="GO" id="GO:0046373">
    <property type="term" value="P:L-arabinose metabolic process"/>
    <property type="evidence" value="ECO:0007669"/>
    <property type="project" value="InterPro"/>
</dbReference>
<dbReference type="PANTHER" id="PTHR43576:SF3">
    <property type="entry name" value="ALPHA-L-ARABINOFURANOSIDASE C"/>
    <property type="match status" value="1"/>
</dbReference>
<feature type="domain" description="Alpha-L-arabinofuranosidase C-terminal" evidence="3">
    <location>
        <begin position="48"/>
        <end position="188"/>
    </location>
</feature>
<comment type="subunit">
    <text evidence="2">Homohexamer; trimer of dimers.</text>
</comment>
<dbReference type="EMBL" id="LCZJ02000017">
    <property type="protein sequence ID" value="KTD87768.1"/>
    <property type="molecule type" value="Genomic_DNA"/>
</dbReference>
<evidence type="ECO:0000256" key="1">
    <source>
        <dbReference type="ARBA" id="ARBA00004881"/>
    </source>
</evidence>
<evidence type="ECO:0000259" key="3">
    <source>
        <dbReference type="SMART" id="SM00813"/>
    </source>
</evidence>
<dbReference type="GO" id="GO:0046556">
    <property type="term" value="F:alpha-L-arabinofuranosidase activity"/>
    <property type="evidence" value="ECO:0007669"/>
    <property type="project" value="UniProtKB-EC"/>
</dbReference>
<dbReference type="GO" id="GO:0000272">
    <property type="term" value="P:polysaccharide catabolic process"/>
    <property type="evidence" value="ECO:0007669"/>
    <property type="project" value="TreeGrafter"/>
</dbReference>
<proteinExistence type="predicted"/>
<dbReference type="SUPFAM" id="SSF51445">
    <property type="entry name" value="(Trans)glycosidases"/>
    <property type="match status" value="1"/>
</dbReference>
<evidence type="ECO:0000313" key="4">
    <source>
        <dbReference type="EMBL" id="KTD87768.1"/>
    </source>
</evidence>
<dbReference type="InterPro" id="IPR013780">
    <property type="entry name" value="Glyco_hydro_b"/>
</dbReference>
<accession>A0A0W1B2F6</accession>
<dbReference type="Pfam" id="PF06964">
    <property type="entry name" value="Alpha-L-AF_C"/>
    <property type="match status" value="1"/>
</dbReference>
<dbReference type="Proteomes" id="UP000054709">
    <property type="component" value="Unassembled WGS sequence"/>
</dbReference>
<dbReference type="SUPFAM" id="SSF51011">
    <property type="entry name" value="Glycosyl hydrolase domain"/>
    <property type="match status" value="1"/>
</dbReference>
<evidence type="ECO:0000313" key="5">
    <source>
        <dbReference type="Proteomes" id="UP000054709"/>
    </source>
</evidence>
<comment type="caution">
    <text evidence="4">The sequence shown here is derived from an EMBL/GenBank/DDBJ whole genome shotgun (WGS) entry which is preliminary data.</text>
</comment>
<protein>
    <recommendedName>
        <fullName evidence="3">Alpha-L-arabinofuranosidase C-terminal domain-containing protein</fullName>
    </recommendedName>
</protein>
<reference evidence="4 5" key="1">
    <citation type="journal article" date="2015" name="Int. Biodeterior. Biodegradation">
        <title>Physiological and genetic screening methods for the isolation of methyl tert-butyl ether-degrading bacteria for bioremediation purposes.</title>
        <authorList>
            <person name="Guisado I.M."/>
            <person name="Purswani J."/>
            <person name="Gonzalez Lopez J."/>
            <person name="Pozo C."/>
        </authorList>
    </citation>
    <scope>NUCLEOTIDE SEQUENCE [LARGE SCALE GENOMIC DNA]</scope>
    <source>
        <strain evidence="4 5">SH7</strain>
    </source>
</reference>
<organism evidence="4 5">
    <name type="scientific">Paenibacillus etheri</name>
    <dbReference type="NCBI Taxonomy" id="1306852"/>
    <lineage>
        <taxon>Bacteria</taxon>
        <taxon>Bacillati</taxon>
        <taxon>Bacillota</taxon>
        <taxon>Bacilli</taxon>
        <taxon>Bacillales</taxon>
        <taxon>Paenibacillaceae</taxon>
        <taxon>Paenibacillus</taxon>
    </lineage>
</organism>
<dbReference type="Gene3D" id="2.60.40.1180">
    <property type="entry name" value="Golgi alpha-mannosidase II"/>
    <property type="match status" value="1"/>
</dbReference>
<dbReference type="InterPro" id="IPR010720">
    <property type="entry name" value="Alpha-L-AF_C"/>
</dbReference>
<dbReference type="PANTHER" id="PTHR43576">
    <property type="entry name" value="ALPHA-L-ARABINOFURANOSIDASE C-RELATED"/>
    <property type="match status" value="1"/>
</dbReference>
<sequence>MPTVLDLSYENVDYISLDMDHFINSVAATCEYIQAKKKSKKKINLSLDEWYVWKSQGSSRAEKRWQIVPSEFEDVYTLEDALVAGCCLITLLKHADRVKMAASPSLLIFIAPIMTENGGPLWLQTTYYPYLHTSLYGRGTLLHPLISSPKYDSKDFSDVPYLEAISVYNEEQNEVEDELKMGLLAKASWNVIRLWMNG</sequence>
<gene>
    <name evidence="4" type="ORF">UQ64_08390</name>
</gene>
<dbReference type="Gene3D" id="3.20.20.80">
    <property type="entry name" value="Glycosidases"/>
    <property type="match status" value="1"/>
</dbReference>
<dbReference type="SMART" id="SM00813">
    <property type="entry name" value="Alpha-L-AF_C"/>
    <property type="match status" value="1"/>
</dbReference>
<evidence type="ECO:0000256" key="2">
    <source>
        <dbReference type="ARBA" id="ARBA00011165"/>
    </source>
</evidence>
<name>A0A0W1B2F6_9BACL</name>